<dbReference type="Pfam" id="PF00636">
    <property type="entry name" value="Ribonuclease_3"/>
    <property type="match status" value="1"/>
</dbReference>
<dbReference type="InterPro" id="IPR000999">
    <property type="entry name" value="RNase_III_dom"/>
</dbReference>
<name>A0A366RAA9_9HYPO</name>
<dbReference type="RefSeq" id="XP_031013472.1">
    <property type="nucleotide sequence ID" value="XM_031162459.1"/>
</dbReference>
<evidence type="ECO:0000313" key="4">
    <source>
        <dbReference type="EMBL" id="RBR13135.1"/>
    </source>
</evidence>
<sequence>MSKRPAEEPPRGNDEPRKRVQITDPPPSASSIASVVPGISRWSYSEIPDSLPPLPPIRPDLEEQVFRHPGLEGPNWEKLEWYGDATLEMISTELIFETFSHLPAGSCSQIREQLVRNSTLSEYYRQYGMEQKTQLPEHMGKMADLLRTNRNSRDVIKLQGDVFEAYVGAVVKSYPQGNANAVAWLKMLWGRTIKDQIKRAERHQEMIARAQPVVQQFSTTEGQPAQPQIKMEPLTEQNAKGRLSTAIAVPGIKIRYEDMPCNKKDKDTGLPLYAVGIYLDGWGETNKCLAYGVAKRKIDAGGKAAVQALENRKMIKVYEAKKKQYVAEKAKQLEAKKTGSSVEST</sequence>
<dbReference type="Gene3D" id="1.10.1520.10">
    <property type="entry name" value="Ribonuclease III domain"/>
    <property type="match status" value="1"/>
</dbReference>
<dbReference type="EMBL" id="QKXC01000188">
    <property type="protein sequence ID" value="RBR13135.1"/>
    <property type="molecule type" value="Genomic_DNA"/>
</dbReference>
<feature type="region of interest" description="Disordered" evidence="2">
    <location>
        <begin position="1"/>
        <end position="33"/>
    </location>
</feature>
<dbReference type="PROSITE" id="PS50142">
    <property type="entry name" value="RNASE_3_2"/>
    <property type="match status" value="1"/>
</dbReference>
<organism evidence="4 5">
    <name type="scientific">Fusarium coffeatum</name>
    <dbReference type="NCBI Taxonomy" id="231269"/>
    <lineage>
        <taxon>Eukaryota</taxon>
        <taxon>Fungi</taxon>
        <taxon>Dikarya</taxon>
        <taxon>Ascomycota</taxon>
        <taxon>Pezizomycotina</taxon>
        <taxon>Sordariomycetes</taxon>
        <taxon>Hypocreomycetidae</taxon>
        <taxon>Hypocreales</taxon>
        <taxon>Nectriaceae</taxon>
        <taxon>Fusarium</taxon>
        <taxon>Fusarium incarnatum-equiseti species complex</taxon>
    </lineage>
</organism>
<dbReference type="GeneID" id="41997755"/>
<comment type="caution">
    <text evidence="4">The sequence shown here is derived from an EMBL/GenBank/DDBJ whole genome shotgun (WGS) entry which is preliminary data.</text>
</comment>
<dbReference type="PANTHER" id="PTHR11207:SF0">
    <property type="entry name" value="RIBONUCLEASE 3"/>
    <property type="match status" value="1"/>
</dbReference>
<dbReference type="GO" id="GO:0006364">
    <property type="term" value="P:rRNA processing"/>
    <property type="evidence" value="ECO:0007669"/>
    <property type="project" value="TreeGrafter"/>
</dbReference>
<dbReference type="PANTHER" id="PTHR11207">
    <property type="entry name" value="RIBONUCLEASE III"/>
    <property type="match status" value="1"/>
</dbReference>
<reference evidence="4 5" key="1">
    <citation type="submission" date="2018-06" db="EMBL/GenBank/DDBJ databases">
        <title>Fusarium incarnatum-equiseti species complex species 28.</title>
        <authorList>
            <person name="Gardiner D.M."/>
        </authorList>
    </citation>
    <scope>NUCLEOTIDE SEQUENCE [LARGE SCALE GENOMIC DNA]</scope>
    <source>
        <strain evidence="4 5">FIESC_28</strain>
    </source>
</reference>
<gene>
    <name evidence="4" type="ORF">FIESC28_08321</name>
</gene>
<dbReference type="Gene3D" id="3.30.160.20">
    <property type="match status" value="1"/>
</dbReference>
<evidence type="ECO:0000313" key="5">
    <source>
        <dbReference type="Proteomes" id="UP000253153"/>
    </source>
</evidence>
<protein>
    <recommendedName>
        <fullName evidence="3">RNase III domain-containing protein</fullName>
    </recommendedName>
</protein>
<accession>A0A366RAA9</accession>
<evidence type="ECO:0000256" key="2">
    <source>
        <dbReference type="SAM" id="MobiDB-lite"/>
    </source>
</evidence>
<dbReference type="CDD" id="cd00593">
    <property type="entry name" value="RIBOc"/>
    <property type="match status" value="1"/>
</dbReference>
<dbReference type="SUPFAM" id="SSF54768">
    <property type="entry name" value="dsRNA-binding domain-like"/>
    <property type="match status" value="1"/>
</dbReference>
<dbReference type="InterPro" id="IPR036389">
    <property type="entry name" value="RNase_III_sf"/>
</dbReference>
<dbReference type="GO" id="GO:0005654">
    <property type="term" value="C:nucleoplasm"/>
    <property type="evidence" value="ECO:0007669"/>
    <property type="project" value="TreeGrafter"/>
</dbReference>
<evidence type="ECO:0000256" key="1">
    <source>
        <dbReference type="ARBA" id="ARBA00022884"/>
    </source>
</evidence>
<dbReference type="GO" id="GO:0034475">
    <property type="term" value="P:U4 snRNA 3'-end processing"/>
    <property type="evidence" value="ECO:0007669"/>
    <property type="project" value="TreeGrafter"/>
</dbReference>
<dbReference type="GO" id="GO:0003723">
    <property type="term" value="F:RNA binding"/>
    <property type="evidence" value="ECO:0007669"/>
    <property type="project" value="UniProtKB-KW"/>
</dbReference>
<feature type="compositionally biased region" description="Basic and acidic residues" evidence="2">
    <location>
        <begin position="1"/>
        <end position="18"/>
    </location>
</feature>
<dbReference type="AlphaFoldDB" id="A0A366RAA9"/>
<dbReference type="Proteomes" id="UP000253153">
    <property type="component" value="Unassembled WGS sequence"/>
</dbReference>
<keyword evidence="1" id="KW-0694">RNA-binding</keyword>
<feature type="domain" description="RNase III" evidence="3">
    <location>
        <begin position="75"/>
        <end position="175"/>
    </location>
</feature>
<dbReference type="OrthoDB" id="2392202at2759"/>
<proteinExistence type="predicted"/>
<dbReference type="GO" id="GO:0004525">
    <property type="term" value="F:ribonuclease III activity"/>
    <property type="evidence" value="ECO:0007669"/>
    <property type="project" value="InterPro"/>
</dbReference>
<keyword evidence="5" id="KW-1185">Reference proteome</keyword>
<dbReference type="GO" id="GO:0006369">
    <property type="term" value="P:termination of RNA polymerase II transcription"/>
    <property type="evidence" value="ECO:0007669"/>
    <property type="project" value="TreeGrafter"/>
</dbReference>
<dbReference type="SMART" id="SM00535">
    <property type="entry name" value="RIBOc"/>
    <property type="match status" value="1"/>
</dbReference>
<evidence type="ECO:0000259" key="3">
    <source>
        <dbReference type="PROSITE" id="PS50142"/>
    </source>
</evidence>
<dbReference type="SUPFAM" id="SSF69065">
    <property type="entry name" value="RNase III domain-like"/>
    <property type="match status" value="1"/>
</dbReference>